<evidence type="ECO:0000313" key="1">
    <source>
        <dbReference type="EMBL" id="KAI0513781.1"/>
    </source>
</evidence>
<gene>
    <name evidence="1" type="ORF">KFK09_009811</name>
</gene>
<dbReference type="Pfam" id="PF14223">
    <property type="entry name" value="Retrotran_gag_2"/>
    <property type="match status" value="1"/>
</dbReference>
<dbReference type="PANTHER" id="PTHR47481:SF31">
    <property type="entry name" value="OS01G0873500 PROTEIN"/>
    <property type="match status" value="1"/>
</dbReference>
<accession>A0A8T3BKI9</accession>
<name>A0A8T3BKI9_DENNO</name>
<proteinExistence type="predicted"/>
<evidence type="ECO:0008006" key="3">
    <source>
        <dbReference type="Google" id="ProtNLM"/>
    </source>
</evidence>
<evidence type="ECO:0000313" key="2">
    <source>
        <dbReference type="Proteomes" id="UP000829196"/>
    </source>
</evidence>
<dbReference type="OrthoDB" id="695165at2759"/>
<dbReference type="AlphaFoldDB" id="A0A8T3BKI9"/>
<dbReference type="SMR" id="A0A8T3BKI9"/>
<comment type="caution">
    <text evidence="1">The sequence shown here is derived from an EMBL/GenBank/DDBJ whole genome shotgun (WGS) entry which is preliminary data.</text>
</comment>
<sequence length="130" mass="14510">MVQYLNEVKTLVDQIAAAGGHIEEEDIILYILRGLPQNYQSFKTSIRTMTQPLNLDQLYSFLITEEIHMANDLPNLAPADTFNTALFSTRGRGRRSRGRSYNNANTTKEATGPIPTCQICLKKGNTATDC</sequence>
<keyword evidence="2" id="KW-1185">Reference proteome</keyword>
<protein>
    <recommendedName>
        <fullName evidence="3">Retrovirus-related Pol polyprotein from transposon TNT 1-94</fullName>
    </recommendedName>
</protein>
<dbReference type="PANTHER" id="PTHR47481">
    <property type="match status" value="1"/>
</dbReference>
<organism evidence="1 2">
    <name type="scientific">Dendrobium nobile</name>
    <name type="common">Orchid</name>
    <dbReference type="NCBI Taxonomy" id="94219"/>
    <lineage>
        <taxon>Eukaryota</taxon>
        <taxon>Viridiplantae</taxon>
        <taxon>Streptophyta</taxon>
        <taxon>Embryophyta</taxon>
        <taxon>Tracheophyta</taxon>
        <taxon>Spermatophyta</taxon>
        <taxon>Magnoliopsida</taxon>
        <taxon>Liliopsida</taxon>
        <taxon>Asparagales</taxon>
        <taxon>Orchidaceae</taxon>
        <taxon>Epidendroideae</taxon>
        <taxon>Malaxideae</taxon>
        <taxon>Dendrobiinae</taxon>
        <taxon>Dendrobium</taxon>
    </lineage>
</organism>
<dbReference type="Proteomes" id="UP000829196">
    <property type="component" value="Unassembled WGS sequence"/>
</dbReference>
<reference evidence="1" key="1">
    <citation type="journal article" date="2022" name="Front. Genet.">
        <title>Chromosome-Scale Assembly of the Dendrobium nobile Genome Provides Insights Into the Molecular Mechanism of the Biosynthesis of the Medicinal Active Ingredient of Dendrobium.</title>
        <authorList>
            <person name="Xu Q."/>
            <person name="Niu S.-C."/>
            <person name="Li K.-L."/>
            <person name="Zheng P.-J."/>
            <person name="Zhang X.-J."/>
            <person name="Jia Y."/>
            <person name="Liu Y."/>
            <person name="Niu Y.-X."/>
            <person name="Yu L.-H."/>
            <person name="Chen D.-F."/>
            <person name="Zhang G.-Q."/>
        </authorList>
    </citation>
    <scope>NUCLEOTIDE SEQUENCE</scope>
    <source>
        <tissue evidence="1">Leaf</tissue>
    </source>
</reference>
<dbReference type="EMBL" id="JAGYWB010000008">
    <property type="protein sequence ID" value="KAI0513781.1"/>
    <property type="molecule type" value="Genomic_DNA"/>
</dbReference>